<comment type="caution">
    <text evidence="3">The sequence shown here is derived from an EMBL/GenBank/DDBJ whole genome shotgun (WGS) entry which is preliminary data.</text>
</comment>
<evidence type="ECO:0000256" key="2">
    <source>
        <dbReference type="SAM" id="Phobius"/>
    </source>
</evidence>
<dbReference type="Pfam" id="PF06667">
    <property type="entry name" value="PspB"/>
    <property type="match status" value="1"/>
</dbReference>
<feature type="compositionally biased region" description="Basic and acidic residues" evidence="1">
    <location>
        <begin position="83"/>
        <end position="93"/>
    </location>
</feature>
<dbReference type="RefSeq" id="WP_201515344.1">
    <property type="nucleotide sequence ID" value="NZ_JALKHS010000008.1"/>
</dbReference>
<name>A0ABT0DYU8_9SPHN</name>
<accession>A0ABT0DYU8</accession>
<sequence length="93" mass="11052">MEDVFLPIMICGMLFIGMPWLILHYTTKWKQAPKITDEDERLLDELHLLARRLEDRLQTVERIVAADNPDFRPARPAPDDSYDFDRPNLDRRN</sequence>
<dbReference type="NCBIfam" id="TIGR02976">
    <property type="entry name" value="phageshock_pspB"/>
    <property type="match status" value="1"/>
</dbReference>
<dbReference type="Proteomes" id="UP001203512">
    <property type="component" value="Unassembled WGS sequence"/>
</dbReference>
<feature type="region of interest" description="Disordered" evidence="1">
    <location>
        <begin position="68"/>
        <end position="93"/>
    </location>
</feature>
<reference evidence="3 4" key="1">
    <citation type="submission" date="2022-04" db="EMBL/GenBank/DDBJ databases">
        <authorList>
            <person name="Huq M.A."/>
        </authorList>
    </citation>
    <scope>NUCLEOTIDE SEQUENCE [LARGE SCALE GENOMIC DNA]</scope>
    <source>
        <strain evidence="3 4">MAH-33</strain>
    </source>
</reference>
<organism evidence="3 4">
    <name type="scientific">Sphingobium agri</name>
    <dbReference type="NCBI Taxonomy" id="2933566"/>
    <lineage>
        <taxon>Bacteria</taxon>
        <taxon>Pseudomonadati</taxon>
        <taxon>Pseudomonadota</taxon>
        <taxon>Alphaproteobacteria</taxon>
        <taxon>Sphingomonadales</taxon>
        <taxon>Sphingomonadaceae</taxon>
        <taxon>Sphingobium</taxon>
    </lineage>
</organism>
<evidence type="ECO:0000256" key="1">
    <source>
        <dbReference type="SAM" id="MobiDB-lite"/>
    </source>
</evidence>
<gene>
    <name evidence="3" type="primary">pspB</name>
    <name evidence="3" type="ORF">MU848_11900</name>
</gene>
<proteinExistence type="predicted"/>
<evidence type="ECO:0000313" key="3">
    <source>
        <dbReference type="EMBL" id="MCK0532284.1"/>
    </source>
</evidence>
<evidence type="ECO:0000313" key="4">
    <source>
        <dbReference type="Proteomes" id="UP001203512"/>
    </source>
</evidence>
<keyword evidence="2" id="KW-0812">Transmembrane</keyword>
<protein>
    <submittedName>
        <fullName evidence="3">Envelope stress response membrane protein PspB</fullName>
    </submittedName>
</protein>
<dbReference type="EMBL" id="JALKHS010000008">
    <property type="protein sequence ID" value="MCK0532284.1"/>
    <property type="molecule type" value="Genomic_DNA"/>
</dbReference>
<dbReference type="InterPro" id="IPR009554">
    <property type="entry name" value="Phageshock_PspB"/>
</dbReference>
<feature type="transmembrane region" description="Helical" evidence="2">
    <location>
        <begin position="6"/>
        <end position="25"/>
    </location>
</feature>
<keyword evidence="4" id="KW-1185">Reference proteome</keyword>
<keyword evidence="2" id="KW-0472">Membrane</keyword>
<keyword evidence="2" id="KW-1133">Transmembrane helix</keyword>